<dbReference type="SUPFAM" id="SSF47413">
    <property type="entry name" value="lambda repressor-like DNA-binding domains"/>
    <property type="match status" value="1"/>
</dbReference>
<evidence type="ECO:0000313" key="2">
    <source>
        <dbReference type="EMBL" id="PRX23618.1"/>
    </source>
</evidence>
<reference evidence="2 3" key="1">
    <citation type="submission" date="2018-03" db="EMBL/GenBank/DDBJ databases">
        <title>Genomic Encyclopedia of Archaeal and Bacterial Type Strains, Phase II (KMG-II): from individual species to whole genera.</title>
        <authorList>
            <person name="Goeker M."/>
        </authorList>
    </citation>
    <scope>NUCLEOTIDE SEQUENCE [LARGE SCALE GENOMIC DNA]</scope>
    <source>
        <strain evidence="2 3">DSM 43146</strain>
    </source>
</reference>
<dbReference type="InterPro" id="IPR010982">
    <property type="entry name" value="Lambda_DNA-bd_dom_sf"/>
</dbReference>
<dbReference type="Proteomes" id="UP000239415">
    <property type="component" value="Unassembled WGS sequence"/>
</dbReference>
<evidence type="ECO:0000313" key="3">
    <source>
        <dbReference type="Proteomes" id="UP000239415"/>
    </source>
</evidence>
<dbReference type="OrthoDB" id="3402715at2"/>
<sequence length="91" mass="10014">MTTTPERRTATLTELVAQEIDSVRGRKRMSQAQLARAMGKTPMWVSLRLRGLQAIDMNDLALFAQALDVGVHDLLPPREIAAAASRDANQV</sequence>
<proteinExistence type="predicted"/>
<organism evidence="2 3">
    <name type="scientific">Actinoplanes italicus</name>
    <dbReference type="NCBI Taxonomy" id="113567"/>
    <lineage>
        <taxon>Bacteria</taxon>
        <taxon>Bacillati</taxon>
        <taxon>Actinomycetota</taxon>
        <taxon>Actinomycetes</taxon>
        <taxon>Micromonosporales</taxon>
        <taxon>Micromonosporaceae</taxon>
        <taxon>Actinoplanes</taxon>
    </lineage>
</organism>
<dbReference type="EMBL" id="PVMZ01000003">
    <property type="protein sequence ID" value="PRX23618.1"/>
    <property type="molecule type" value="Genomic_DNA"/>
</dbReference>
<dbReference type="AlphaFoldDB" id="A0A2T0KJC8"/>
<feature type="domain" description="HTH cro/C1-type" evidence="1">
    <location>
        <begin position="20"/>
        <end position="74"/>
    </location>
</feature>
<gene>
    <name evidence="2" type="ORF">CLV67_103367</name>
</gene>
<dbReference type="CDD" id="cd00093">
    <property type="entry name" value="HTH_XRE"/>
    <property type="match status" value="1"/>
</dbReference>
<keyword evidence="3" id="KW-1185">Reference proteome</keyword>
<dbReference type="PROSITE" id="PS50943">
    <property type="entry name" value="HTH_CROC1"/>
    <property type="match status" value="1"/>
</dbReference>
<evidence type="ECO:0000259" key="1">
    <source>
        <dbReference type="PROSITE" id="PS50943"/>
    </source>
</evidence>
<dbReference type="Gene3D" id="1.10.260.40">
    <property type="entry name" value="lambda repressor-like DNA-binding domains"/>
    <property type="match status" value="1"/>
</dbReference>
<dbReference type="SMART" id="SM00530">
    <property type="entry name" value="HTH_XRE"/>
    <property type="match status" value="1"/>
</dbReference>
<protein>
    <recommendedName>
        <fullName evidence="1">HTH cro/C1-type domain-containing protein</fullName>
    </recommendedName>
</protein>
<dbReference type="InterPro" id="IPR001387">
    <property type="entry name" value="Cro/C1-type_HTH"/>
</dbReference>
<accession>A0A2T0KJC8</accession>
<dbReference type="RefSeq" id="WP_146169035.1">
    <property type="nucleotide sequence ID" value="NZ_BOMO01000042.1"/>
</dbReference>
<dbReference type="GO" id="GO:0003677">
    <property type="term" value="F:DNA binding"/>
    <property type="evidence" value="ECO:0007669"/>
    <property type="project" value="InterPro"/>
</dbReference>
<name>A0A2T0KJC8_9ACTN</name>
<comment type="caution">
    <text evidence="2">The sequence shown here is derived from an EMBL/GenBank/DDBJ whole genome shotgun (WGS) entry which is preliminary data.</text>
</comment>